<dbReference type="GO" id="GO:0005783">
    <property type="term" value="C:endoplasmic reticulum"/>
    <property type="evidence" value="ECO:0000318"/>
    <property type="project" value="GO_Central"/>
</dbReference>
<reference evidence="12 13" key="2">
    <citation type="journal article" date="2018" name="Hortic Res">
        <title>Improved Brassica rapa reference genome by single-molecule sequencing and chromosome conformation capture technologies.</title>
        <authorList>
            <person name="Zhang L."/>
            <person name="Cai X."/>
            <person name="Wu J."/>
            <person name="Liu M."/>
            <person name="Grob S."/>
            <person name="Cheng F."/>
            <person name="Liang J."/>
            <person name="Cai C."/>
            <person name="Liu Z."/>
            <person name="Liu B."/>
            <person name="Wang F."/>
            <person name="Li S."/>
            <person name="Liu F."/>
            <person name="Li X."/>
            <person name="Cheng L."/>
            <person name="Yang W."/>
            <person name="Li M.H."/>
            <person name="Grossniklaus U."/>
            <person name="Zheng H."/>
            <person name="Wang X."/>
        </authorList>
    </citation>
    <scope>NUCLEOTIDE SEQUENCE [LARGE SCALE GENOMIC DNA]</scope>
    <source>
        <strain evidence="12 13">cv. Chiifu-401-42</strain>
    </source>
</reference>
<dbReference type="HOGENOM" id="CLU_613042_0_0_1"/>
<reference evidence="12 13" key="1">
    <citation type="journal article" date="2011" name="Nat. Genet.">
        <title>The genome of the mesopolyploid crop species Brassica rapa.</title>
        <authorList>
            <consortium name="Brassica rapa Genome Sequencing Project Consortium"/>
            <person name="Wang X."/>
            <person name="Wang H."/>
            <person name="Wang J."/>
            <person name="Sun R."/>
            <person name="Wu J."/>
            <person name="Liu S."/>
            <person name="Bai Y."/>
            <person name="Mun J.H."/>
            <person name="Bancroft I."/>
            <person name="Cheng F."/>
            <person name="Huang S."/>
            <person name="Li X."/>
            <person name="Hua W."/>
            <person name="Wang J."/>
            <person name="Wang X."/>
            <person name="Freeling M."/>
            <person name="Pires J.C."/>
            <person name="Paterson A.H."/>
            <person name="Chalhoub B."/>
            <person name="Wang B."/>
            <person name="Hayward A."/>
            <person name="Sharpe A.G."/>
            <person name="Park B.S."/>
            <person name="Weisshaar B."/>
            <person name="Liu B."/>
            <person name="Li B."/>
            <person name="Liu B."/>
            <person name="Tong C."/>
            <person name="Song C."/>
            <person name="Duran C."/>
            <person name="Peng C."/>
            <person name="Geng C."/>
            <person name="Koh C."/>
            <person name="Lin C."/>
            <person name="Edwards D."/>
            <person name="Mu D."/>
            <person name="Shen D."/>
            <person name="Soumpourou E."/>
            <person name="Li F."/>
            <person name="Fraser F."/>
            <person name="Conant G."/>
            <person name="Lassalle G."/>
            <person name="King G.J."/>
            <person name="Bonnema G."/>
            <person name="Tang H."/>
            <person name="Wang H."/>
            <person name="Belcram H."/>
            <person name="Zhou H."/>
            <person name="Hirakawa H."/>
            <person name="Abe H."/>
            <person name="Guo H."/>
            <person name="Wang H."/>
            <person name="Jin H."/>
            <person name="Parkin I.A."/>
            <person name="Batley J."/>
            <person name="Kim J.S."/>
            <person name="Just J."/>
            <person name="Li J."/>
            <person name="Xu J."/>
            <person name="Deng J."/>
            <person name="Kim J.A."/>
            <person name="Li J."/>
            <person name="Yu J."/>
            <person name="Meng J."/>
            <person name="Wang J."/>
            <person name="Min J."/>
            <person name="Poulain J."/>
            <person name="Wang J."/>
            <person name="Hatakeyama K."/>
            <person name="Wu K."/>
            <person name="Wang L."/>
            <person name="Fang L."/>
            <person name="Trick M."/>
            <person name="Links M.G."/>
            <person name="Zhao M."/>
            <person name="Jin M."/>
            <person name="Ramchiary N."/>
            <person name="Drou N."/>
            <person name="Berkman P.J."/>
            <person name="Cai Q."/>
            <person name="Huang Q."/>
            <person name="Li R."/>
            <person name="Tabata S."/>
            <person name="Cheng S."/>
            <person name="Zhang S."/>
            <person name="Zhang S."/>
            <person name="Huang S."/>
            <person name="Sato S."/>
            <person name="Sun S."/>
            <person name="Kwon S.J."/>
            <person name="Choi S.R."/>
            <person name="Lee T.H."/>
            <person name="Fan W."/>
            <person name="Zhao X."/>
            <person name="Tan X."/>
            <person name="Xu X."/>
            <person name="Wang Y."/>
            <person name="Qiu Y."/>
            <person name="Yin Y."/>
            <person name="Li Y."/>
            <person name="Du Y."/>
            <person name="Liao Y."/>
            <person name="Lim Y."/>
            <person name="Narusaka Y."/>
            <person name="Wang Y."/>
            <person name="Wang Z."/>
            <person name="Li Z."/>
            <person name="Wang Z."/>
            <person name="Xiong Z."/>
            <person name="Zhang Z."/>
        </authorList>
    </citation>
    <scope>NUCLEOTIDE SEQUENCE [LARGE SCALE GENOMIC DNA]</scope>
    <source>
        <strain evidence="12 13">cv. Chiifu-401-42</strain>
    </source>
</reference>
<dbReference type="PANTHER" id="PTHR13693:SF2">
    <property type="entry name" value="SERINE PALMITOYLTRANSFERASE 1"/>
    <property type="match status" value="1"/>
</dbReference>
<dbReference type="Pfam" id="PF00155">
    <property type="entry name" value="Aminotran_1_2"/>
    <property type="match status" value="2"/>
</dbReference>
<keyword evidence="10" id="KW-0012">Acyltransferase</keyword>
<proteinExistence type="inferred from homology"/>
<dbReference type="AlphaFoldDB" id="M4D698"/>
<dbReference type="InterPro" id="IPR004839">
    <property type="entry name" value="Aminotransferase_I/II_large"/>
</dbReference>
<dbReference type="InterPro" id="IPR015424">
    <property type="entry name" value="PyrdxlP-dep_Trfase"/>
</dbReference>
<evidence type="ECO:0000256" key="8">
    <source>
        <dbReference type="ARBA" id="ARBA00022919"/>
    </source>
</evidence>
<evidence type="ECO:0000256" key="3">
    <source>
        <dbReference type="ARBA" id="ARBA00004991"/>
    </source>
</evidence>
<protein>
    <recommendedName>
        <fullName evidence="5">serine C-palmitoyltransferase</fullName>
        <ecNumber evidence="5">2.3.1.50</ecNumber>
    </recommendedName>
</protein>
<dbReference type="GO" id="GO:0046512">
    <property type="term" value="P:sphingosine biosynthetic process"/>
    <property type="evidence" value="ECO:0000318"/>
    <property type="project" value="GO_Central"/>
</dbReference>
<keyword evidence="9" id="KW-0443">Lipid metabolism</keyword>
<evidence type="ECO:0000256" key="4">
    <source>
        <dbReference type="ARBA" id="ARBA00008392"/>
    </source>
</evidence>
<dbReference type="GO" id="GO:0030170">
    <property type="term" value="F:pyridoxal phosphate binding"/>
    <property type="evidence" value="ECO:0007669"/>
    <property type="project" value="InterPro"/>
</dbReference>
<dbReference type="eggNOG" id="KOG1358">
    <property type="taxonomic scope" value="Eukaryota"/>
</dbReference>
<comment type="pathway">
    <text evidence="2">Lipid metabolism; sphingolipid metabolism.</text>
</comment>
<dbReference type="GO" id="GO:0004758">
    <property type="term" value="F:serine C-palmitoyltransferase activity"/>
    <property type="evidence" value="ECO:0000318"/>
    <property type="project" value="GO_Central"/>
</dbReference>
<dbReference type="EnsemblPlants" id="Bra012007.1">
    <property type="protein sequence ID" value="Bra012007.1-P"/>
    <property type="gene ID" value="Bra012007"/>
</dbReference>
<keyword evidence="13" id="KW-1185">Reference proteome</keyword>
<reference evidence="12" key="3">
    <citation type="submission" date="2023-03" db="UniProtKB">
        <authorList>
            <consortium name="EnsemblPlants"/>
        </authorList>
    </citation>
    <scope>IDENTIFICATION</scope>
    <source>
        <strain evidence="12">cv. Chiifu-401-42</strain>
    </source>
</reference>
<evidence type="ECO:0000256" key="9">
    <source>
        <dbReference type="ARBA" id="ARBA00023098"/>
    </source>
</evidence>
<dbReference type="InParanoid" id="M4D698"/>
<dbReference type="EC" id="2.3.1.50" evidence="5"/>
<evidence type="ECO:0000259" key="11">
    <source>
        <dbReference type="Pfam" id="PF00155"/>
    </source>
</evidence>
<evidence type="ECO:0000256" key="7">
    <source>
        <dbReference type="ARBA" id="ARBA00022898"/>
    </source>
</evidence>
<name>M4D698_BRACM</name>
<comment type="cofactor">
    <cofactor evidence="1">
        <name>pyridoxal 5'-phosphate</name>
        <dbReference type="ChEBI" id="CHEBI:597326"/>
    </cofactor>
</comment>
<dbReference type="Gene3D" id="3.90.1150.10">
    <property type="entry name" value="Aspartate Aminotransferase, domain 1"/>
    <property type="match status" value="2"/>
</dbReference>
<dbReference type="InterPro" id="IPR050087">
    <property type="entry name" value="AON_synthase_class-II"/>
</dbReference>
<evidence type="ECO:0000313" key="13">
    <source>
        <dbReference type="Proteomes" id="UP000011750"/>
    </source>
</evidence>
<evidence type="ECO:0000256" key="1">
    <source>
        <dbReference type="ARBA" id="ARBA00001933"/>
    </source>
</evidence>
<feature type="domain" description="Aminotransferase class I/classII large" evidence="11">
    <location>
        <begin position="20"/>
        <end position="171"/>
    </location>
</feature>
<evidence type="ECO:0000256" key="5">
    <source>
        <dbReference type="ARBA" id="ARBA00013220"/>
    </source>
</evidence>
<comment type="pathway">
    <text evidence="3">Sphingolipid metabolism.</text>
</comment>
<dbReference type="Gramene" id="Bra012007.1">
    <property type="protein sequence ID" value="Bra012007.1-P"/>
    <property type="gene ID" value="Bra012007"/>
</dbReference>
<evidence type="ECO:0000313" key="12">
    <source>
        <dbReference type="EnsemblPlants" id="Bra012007.1-P"/>
    </source>
</evidence>
<evidence type="ECO:0000256" key="10">
    <source>
        <dbReference type="ARBA" id="ARBA00023315"/>
    </source>
</evidence>
<keyword evidence="6" id="KW-0808">Transferase</keyword>
<keyword evidence="8" id="KW-0746">Sphingolipid metabolism</keyword>
<dbReference type="InterPro" id="IPR015421">
    <property type="entry name" value="PyrdxlP-dep_Trfase_major"/>
</dbReference>
<dbReference type="GO" id="GO:0016020">
    <property type="term" value="C:membrane"/>
    <property type="evidence" value="ECO:0007669"/>
    <property type="project" value="GOC"/>
</dbReference>
<accession>M4D698</accession>
<evidence type="ECO:0000256" key="2">
    <source>
        <dbReference type="ARBA" id="ARBA00004760"/>
    </source>
</evidence>
<dbReference type="InterPro" id="IPR015422">
    <property type="entry name" value="PyrdxlP-dep_Trfase_small"/>
</dbReference>
<dbReference type="STRING" id="51351.M4D698"/>
<sequence>MYNCNVTKIFCVFTKILSAPLDEIVKLKEKYKFRVILDESNSFGVLGRSGRGLAEHHGVPIEKIDVVTAAMGHALATEGGFCTGNARIIDYQRLSSSGYVFSASLPPYLASAAITAIDVIDQNPELLVKMKHNIALLWKGLKDIKGMSLASDPESPIVFLKLEKSSGSTKEDLLLLEKMADRALKEDSLLVVSSKKSFLDKCRLPVGIKLLVSAGHSESDLVKNSGQIAPLDEIVKLKEKYKFRVILDESNSFGVLGRSGRGLAEHHGVPIEKIDVVTAAMGHALATEGGFCTGNARIIDYQRLSSSGYVFSASLPPYLASAAITAIDVIDQNPELLVKMKHNIALLWKGLKDIKGMSLASDPESPIVFLKLEKSSGSTKEDLLLLEKMADRALKEDSLLVVSSKKSFLDKCRLPVGIKLLVSAGHSESDLVKVSESLKRLASELLL</sequence>
<dbReference type="Proteomes" id="UP000011750">
    <property type="component" value="Chromosome A07"/>
</dbReference>
<organism evidence="12 13">
    <name type="scientific">Brassica campestris</name>
    <name type="common">Field mustard</name>
    <dbReference type="NCBI Taxonomy" id="3711"/>
    <lineage>
        <taxon>Eukaryota</taxon>
        <taxon>Viridiplantae</taxon>
        <taxon>Streptophyta</taxon>
        <taxon>Embryophyta</taxon>
        <taxon>Tracheophyta</taxon>
        <taxon>Spermatophyta</taxon>
        <taxon>Magnoliopsida</taxon>
        <taxon>eudicotyledons</taxon>
        <taxon>Gunneridae</taxon>
        <taxon>Pentapetalae</taxon>
        <taxon>rosids</taxon>
        <taxon>malvids</taxon>
        <taxon>Brassicales</taxon>
        <taxon>Brassicaceae</taxon>
        <taxon>Brassiceae</taxon>
        <taxon>Brassica</taxon>
    </lineage>
</organism>
<keyword evidence="7" id="KW-0663">Pyridoxal phosphate</keyword>
<dbReference type="SUPFAM" id="SSF53383">
    <property type="entry name" value="PLP-dependent transferases"/>
    <property type="match status" value="2"/>
</dbReference>
<feature type="domain" description="Aminotransferase class I/classII large" evidence="11">
    <location>
        <begin position="225"/>
        <end position="386"/>
    </location>
</feature>
<evidence type="ECO:0000256" key="6">
    <source>
        <dbReference type="ARBA" id="ARBA00022679"/>
    </source>
</evidence>
<dbReference type="PANTHER" id="PTHR13693">
    <property type="entry name" value="CLASS II AMINOTRANSFERASE/8-AMINO-7-OXONONANOATE SYNTHASE"/>
    <property type="match status" value="1"/>
</dbReference>
<dbReference type="Gene3D" id="3.40.640.10">
    <property type="entry name" value="Type I PLP-dependent aspartate aminotransferase-like (Major domain)"/>
    <property type="match status" value="2"/>
</dbReference>
<comment type="similarity">
    <text evidence="4">Belongs to the class-II pyridoxal-phosphate-dependent aminotransferase family.</text>
</comment>
<dbReference type="GO" id="GO:0046513">
    <property type="term" value="P:ceramide biosynthetic process"/>
    <property type="evidence" value="ECO:0000318"/>
    <property type="project" value="GO_Central"/>
</dbReference>